<evidence type="ECO:0000259" key="4">
    <source>
        <dbReference type="Pfam" id="PF02737"/>
    </source>
</evidence>
<name>A0A9P4TL29_CURKU</name>
<evidence type="ECO:0000313" key="5">
    <source>
        <dbReference type="EMBL" id="KAF3007591.1"/>
    </source>
</evidence>
<comment type="caution">
    <text evidence="5">The sequence shown here is derived from an EMBL/GenBank/DDBJ whole genome shotgun (WGS) entry which is preliminary data.</text>
</comment>
<dbReference type="PANTHER" id="PTHR48075">
    <property type="entry name" value="3-HYDROXYACYL-COA DEHYDROGENASE FAMILY PROTEIN"/>
    <property type="match status" value="1"/>
</dbReference>
<dbReference type="Gene3D" id="1.10.1040.10">
    <property type="entry name" value="N-(1-d-carboxylethyl)-l-norvaline Dehydrogenase, domain 2"/>
    <property type="match status" value="1"/>
</dbReference>
<dbReference type="SMART" id="SM00135">
    <property type="entry name" value="LY"/>
    <property type="match status" value="5"/>
</dbReference>
<reference evidence="5" key="1">
    <citation type="submission" date="2019-04" db="EMBL/GenBank/DDBJ databases">
        <title>Sequencing of skin fungus with MAO and IRED activity.</title>
        <authorList>
            <person name="Marsaioli A.J."/>
            <person name="Bonatto J.M.C."/>
            <person name="Reis Junior O."/>
        </authorList>
    </citation>
    <scope>NUCLEOTIDE SEQUENCE</scope>
    <source>
        <strain evidence="5">30M1</strain>
    </source>
</reference>
<gene>
    <name evidence="5" type="ORF">E8E13_007643</name>
</gene>
<proteinExistence type="predicted"/>
<evidence type="ECO:0000313" key="6">
    <source>
        <dbReference type="Proteomes" id="UP000801428"/>
    </source>
</evidence>
<sequence length="655" mass="72397">MMFLRTGLSIRQIHRTAPSTCAVPLVRYAHSQSQRSSSPTQGSWKSPDITSRPIAVLGGGVLGRRIASSWVAADYETILCDLNEQQRNAATHYIEHSREEYAKITGNQRKPAKFSTTESMESAVKDAWLVIEALPEKLDLKISMMGQLDQHAPQDCILASNSSSYKSRLMLDKVDQTRRLRVCNMHYYMPPGNNVVELMTCGETDPEVLQFLKSKLDDAGMTPAVARKESTGFIFNRLWAAVKRETLLIMAEGVSEPKEIDKLFMTMFKNNPVGPCGMMDAVGLDTVAFIEDNYVQERHLDPTPRDWLQKNFVDKGKLGAKSGKGGLYPPGETTKSSKNEGGHHDNLAAPRLYFLDIGMGSNITDMTKAVTSGRILTASADGSNVRTLVSDQSMPDGIDVSISAGKLFWTNMGKSPSANNGSVMSSNLDGSNVQAIVPEGKVHTPKQIKIDHENKKLYFCDREGLRIHRCDFDGSSHEIILQTGDYSTADAEDQTKWCVGVAVDPKAGKFYWSQKGPSKGGQGRIFRANIQIPEGESASSRSDVELLFDKLPEPIDLEFEDDSQTLYWTDRGEYPLGNTLNSAYVGDQSVDGKQVKTLARHFHEAIGLKIDAINHHIYITDLGGTVYRFNMDGSEKKKIYDTDSAYSGIALAHLD</sequence>
<dbReference type="AlphaFoldDB" id="A0A9P4TL29"/>
<dbReference type="SUPFAM" id="SSF48179">
    <property type="entry name" value="6-phosphogluconate dehydrogenase C-terminal domain-like"/>
    <property type="match status" value="1"/>
</dbReference>
<dbReference type="InterPro" id="IPR006108">
    <property type="entry name" value="3HC_DH_C"/>
</dbReference>
<organism evidence="5 6">
    <name type="scientific">Curvularia kusanoi</name>
    <name type="common">Cochliobolus kusanoi</name>
    <dbReference type="NCBI Taxonomy" id="90978"/>
    <lineage>
        <taxon>Eukaryota</taxon>
        <taxon>Fungi</taxon>
        <taxon>Dikarya</taxon>
        <taxon>Ascomycota</taxon>
        <taxon>Pezizomycotina</taxon>
        <taxon>Dothideomycetes</taxon>
        <taxon>Pleosporomycetidae</taxon>
        <taxon>Pleosporales</taxon>
        <taxon>Pleosporineae</taxon>
        <taxon>Pleosporaceae</taxon>
        <taxon>Curvularia</taxon>
    </lineage>
</organism>
<keyword evidence="6" id="KW-1185">Reference proteome</keyword>
<dbReference type="PANTHER" id="PTHR48075:SF3">
    <property type="entry name" value="3-HYDROXYACYL-COA DEHYDROGENASE"/>
    <property type="match status" value="1"/>
</dbReference>
<evidence type="ECO:0008006" key="7">
    <source>
        <dbReference type="Google" id="ProtNLM"/>
    </source>
</evidence>
<dbReference type="Proteomes" id="UP000801428">
    <property type="component" value="Unassembled WGS sequence"/>
</dbReference>
<feature type="region of interest" description="Disordered" evidence="2">
    <location>
        <begin position="322"/>
        <end position="343"/>
    </location>
</feature>
<evidence type="ECO:0000256" key="1">
    <source>
        <dbReference type="ARBA" id="ARBA00023002"/>
    </source>
</evidence>
<dbReference type="InterPro" id="IPR013328">
    <property type="entry name" value="6PGD_dom2"/>
</dbReference>
<dbReference type="GO" id="GO:0070403">
    <property type="term" value="F:NAD+ binding"/>
    <property type="evidence" value="ECO:0007669"/>
    <property type="project" value="InterPro"/>
</dbReference>
<dbReference type="SUPFAM" id="SSF51735">
    <property type="entry name" value="NAD(P)-binding Rossmann-fold domains"/>
    <property type="match status" value="1"/>
</dbReference>
<dbReference type="OrthoDB" id="5958943at2759"/>
<dbReference type="InterPro" id="IPR036291">
    <property type="entry name" value="NAD(P)-bd_dom_sf"/>
</dbReference>
<accession>A0A9P4TL29</accession>
<dbReference type="GO" id="GO:0016616">
    <property type="term" value="F:oxidoreductase activity, acting on the CH-OH group of donors, NAD or NADP as acceptor"/>
    <property type="evidence" value="ECO:0007669"/>
    <property type="project" value="InterPro"/>
</dbReference>
<dbReference type="InterPro" id="IPR008927">
    <property type="entry name" value="6-PGluconate_DH-like_C_sf"/>
</dbReference>
<dbReference type="Gene3D" id="2.120.10.30">
    <property type="entry name" value="TolB, C-terminal domain"/>
    <property type="match status" value="2"/>
</dbReference>
<dbReference type="GO" id="GO:0006631">
    <property type="term" value="P:fatty acid metabolic process"/>
    <property type="evidence" value="ECO:0007669"/>
    <property type="project" value="InterPro"/>
</dbReference>
<protein>
    <recommendedName>
        <fullName evidence="7">YWTD domain-containing protein</fullName>
    </recommendedName>
</protein>
<evidence type="ECO:0000256" key="2">
    <source>
        <dbReference type="SAM" id="MobiDB-lite"/>
    </source>
</evidence>
<keyword evidence="1" id="KW-0560">Oxidoreductase</keyword>
<feature type="domain" description="3-hydroxyacyl-CoA dehydrogenase NAD binding" evidence="4">
    <location>
        <begin position="54"/>
        <end position="228"/>
    </location>
</feature>
<feature type="domain" description="3-hydroxyacyl-CoA dehydrogenase C-terminal" evidence="3">
    <location>
        <begin position="232"/>
        <end position="326"/>
    </location>
</feature>
<dbReference type="EMBL" id="SWKU01000004">
    <property type="protein sequence ID" value="KAF3007591.1"/>
    <property type="molecule type" value="Genomic_DNA"/>
</dbReference>
<dbReference type="Pfam" id="PF00725">
    <property type="entry name" value="3HCDH"/>
    <property type="match status" value="1"/>
</dbReference>
<dbReference type="InterPro" id="IPR000033">
    <property type="entry name" value="LDLR_classB_rpt"/>
</dbReference>
<dbReference type="SUPFAM" id="SSF63829">
    <property type="entry name" value="Calcium-dependent phosphotriesterase"/>
    <property type="match status" value="1"/>
</dbReference>
<dbReference type="Pfam" id="PF02737">
    <property type="entry name" value="3HCDH_N"/>
    <property type="match status" value="1"/>
</dbReference>
<dbReference type="InterPro" id="IPR006176">
    <property type="entry name" value="3-OHacyl-CoA_DH_NAD-bd"/>
</dbReference>
<evidence type="ECO:0000259" key="3">
    <source>
        <dbReference type="Pfam" id="PF00725"/>
    </source>
</evidence>
<dbReference type="Gene3D" id="3.40.50.720">
    <property type="entry name" value="NAD(P)-binding Rossmann-like Domain"/>
    <property type="match status" value="1"/>
</dbReference>
<dbReference type="InterPro" id="IPR011042">
    <property type="entry name" value="6-blade_b-propeller_TolB-like"/>
</dbReference>